<accession>A0A2A2H353</accession>
<evidence type="ECO:0000313" key="3">
    <source>
        <dbReference type="EMBL" id="PAV03785.1"/>
    </source>
</evidence>
<dbReference type="Gene3D" id="1.10.1040.10">
    <property type="entry name" value="N-(1-d-carboxylethyl)-l-norvaline Dehydrogenase, domain 2"/>
    <property type="match status" value="1"/>
</dbReference>
<comment type="caution">
    <text evidence="3">The sequence shown here is derived from an EMBL/GenBank/DDBJ whole genome shotgun (WGS) entry which is preliminary data.</text>
</comment>
<dbReference type="InterPro" id="IPR015814">
    <property type="entry name" value="Pgluconate_DH_NAD-bd_C"/>
</dbReference>
<dbReference type="GO" id="GO:0003677">
    <property type="term" value="F:DNA binding"/>
    <property type="evidence" value="ECO:0007669"/>
    <property type="project" value="TreeGrafter"/>
</dbReference>
<evidence type="ECO:0000259" key="1">
    <source>
        <dbReference type="Pfam" id="PF03807"/>
    </source>
</evidence>
<dbReference type="Pfam" id="PF09130">
    <property type="entry name" value="DUF1932"/>
    <property type="match status" value="1"/>
</dbReference>
<protein>
    <submittedName>
        <fullName evidence="3">Phosphogluconate dehydrogenase</fullName>
    </submittedName>
</protein>
<dbReference type="SUPFAM" id="SSF48179">
    <property type="entry name" value="6-phosphogluconate dehydrogenase C-terminal domain-like"/>
    <property type="match status" value="1"/>
</dbReference>
<dbReference type="OrthoDB" id="69350at2157"/>
<dbReference type="Pfam" id="PF03807">
    <property type="entry name" value="F420_oxidored"/>
    <property type="match status" value="1"/>
</dbReference>
<feature type="domain" description="Phosphogluconate dehydrogenase NAD-binding putative C-terminal" evidence="2">
    <location>
        <begin position="182"/>
        <end position="250"/>
    </location>
</feature>
<dbReference type="InterPro" id="IPR028939">
    <property type="entry name" value="P5C_Rdtase_cat_N"/>
</dbReference>
<dbReference type="InterPro" id="IPR036291">
    <property type="entry name" value="NAD(P)-bd_dom_sf"/>
</dbReference>
<dbReference type="AlphaFoldDB" id="A0A2A2H353"/>
<dbReference type="InterPro" id="IPR051265">
    <property type="entry name" value="HIBADH-related_NP60_sf"/>
</dbReference>
<dbReference type="GO" id="GO:0000785">
    <property type="term" value="C:chromatin"/>
    <property type="evidence" value="ECO:0007669"/>
    <property type="project" value="TreeGrafter"/>
</dbReference>
<dbReference type="SUPFAM" id="SSF51735">
    <property type="entry name" value="NAD(P)-binding Rossmann-fold domains"/>
    <property type="match status" value="1"/>
</dbReference>
<sequence length="279" mass="30482">MKIGFLGFGEVASTLAAGLLSNGVDVFTCVEGRSLKTKEIAEETALNLCKSNRELAESCDVLISAVTPFQAVEVSKKVGKYVKGIYIDINNISPSTAEEALSHIENGKTADASIIGSVRKNGLNAHILVSGPFSKQFAELNQYGMNISVIGSEIGRASAIKLFRSSFTKGISALLFETLYSAYKMGIDEETLKYIAETEGEGFMESAVSRIISSAVHSRRRAEEMEEVIELISKNSDAKMSKAAGEFFKQLCAEISGIYKRPEDYKEIFEIIDNKNRKN</sequence>
<evidence type="ECO:0000259" key="2">
    <source>
        <dbReference type="Pfam" id="PF09130"/>
    </source>
</evidence>
<name>A0A2A2H353_METBR</name>
<keyword evidence="4" id="KW-1185">Reference proteome</keyword>
<dbReference type="RefSeq" id="WP_069581793.1">
    <property type="nucleotide sequence ID" value="NZ_LMVM01000037.1"/>
</dbReference>
<feature type="domain" description="Pyrroline-5-carboxylate reductase catalytic N-terminal" evidence="1">
    <location>
        <begin position="2"/>
        <end position="91"/>
    </location>
</feature>
<dbReference type="EMBL" id="LMVM01000037">
    <property type="protein sequence ID" value="PAV03785.1"/>
    <property type="molecule type" value="Genomic_DNA"/>
</dbReference>
<gene>
    <name evidence="3" type="ORF">ASJ80_02145</name>
</gene>
<dbReference type="Proteomes" id="UP000217784">
    <property type="component" value="Unassembled WGS sequence"/>
</dbReference>
<dbReference type="GO" id="GO:0031491">
    <property type="term" value="F:nucleosome binding"/>
    <property type="evidence" value="ECO:0007669"/>
    <property type="project" value="TreeGrafter"/>
</dbReference>
<dbReference type="InterPro" id="IPR008927">
    <property type="entry name" value="6-PGluconate_DH-like_C_sf"/>
</dbReference>
<dbReference type="PANTHER" id="PTHR43580:SF2">
    <property type="entry name" value="CYTOKINE-LIKE NUCLEAR FACTOR N-PAC"/>
    <property type="match status" value="1"/>
</dbReference>
<dbReference type="GO" id="GO:0140673">
    <property type="term" value="P:transcription elongation-coupled chromatin remodeling"/>
    <property type="evidence" value="ECO:0007669"/>
    <property type="project" value="TreeGrafter"/>
</dbReference>
<dbReference type="InterPro" id="IPR013328">
    <property type="entry name" value="6PGD_dom2"/>
</dbReference>
<dbReference type="PANTHER" id="PTHR43580">
    <property type="entry name" value="OXIDOREDUCTASE GLYR1-RELATED"/>
    <property type="match status" value="1"/>
</dbReference>
<evidence type="ECO:0000313" key="4">
    <source>
        <dbReference type="Proteomes" id="UP000217784"/>
    </source>
</evidence>
<organism evidence="3 4">
    <name type="scientific">Methanobacterium bryantii</name>
    <dbReference type="NCBI Taxonomy" id="2161"/>
    <lineage>
        <taxon>Archaea</taxon>
        <taxon>Methanobacteriati</taxon>
        <taxon>Methanobacteriota</taxon>
        <taxon>Methanomada group</taxon>
        <taxon>Methanobacteria</taxon>
        <taxon>Methanobacteriales</taxon>
        <taxon>Methanobacteriaceae</taxon>
        <taxon>Methanobacterium</taxon>
    </lineage>
</organism>
<dbReference type="Gene3D" id="3.40.50.720">
    <property type="entry name" value="NAD(P)-binding Rossmann-like Domain"/>
    <property type="match status" value="1"/>
</dbReference>
<reference evidence="3 4" key="1">
    <citation type="journal article" date="2017" name="BMC Genomics">
        <title>Genomic analysis of methanogenic archaea reveals a shift towards energy conservation.</title>
        <authorList>
            <person name="Gilmore S.P."/>
            <person name="Henske J.K."/>
            <person name="Sexton J.A."/>
            <person name="Solomon K.V."/>
            <person name="Seppala S."/>
            <person name="Yoo J.I."/>
            <person name="Huyett L.M."/>
            <person name="Pressman A."/>
            <person name="Cogan J.Z."/>
            <person name="Kivenson V."/>
            <person name="Peng X."/>
            <person name="Tan Y."/>
            <person name="Valentine D.L."/>
            <person name="O'Malley M.A."/>
        </authorList>
    </citation>
    <scope>NUCLEOTIDE SEQUENCE [LARGE SCALE GENOMIC DNA]</scope>
    <source>
        <strain evidence="3 4">M.o.H.</strain>
    </source>
</reference>
<proteinExistence type="predicted"/>